<comment type="subcellular location">
    <subcellularLocation>
        <location evidence="1">Cell membrane</location>
        <topology evidence="1">Multi-pass membrane protein</topology>
    </subcellularLocation>
</comment>
<feature type="transmembrane region" description="Helical" evidence="6">
    <location>
        <begin position="109"/>
        <end position="127"/>
    </location>
</feature>
<evidence type="ECO:0000256" key="3">
    <source>
        <dbReference type="ARBA" id="ARBA00022692"/>
    </source>
</evidence>
<evidence type="ECO:0000313" key="9">
    <source>
        <dbReference type="Proteomes" id="UP001209083"/>
    </source>
</evidence>
<feature type="domain" description="RDD" evidence="7">
    <location>
        <begin position="73"/>
        <end position="140"/>
    </location>
</feature>
<keyword evidence="4 6" id="KW-1133">Transmembrane helix</keyword>
<feature type="transmembrane region" description="Helical" evidence="6">
    <location>
        <begin position="45"/>
        <end position="63"/>
    </location>
</feature>
<dbReference type="InterPro" id="IPR016795">
    <property type="entry name" value="UCP021697"/>
</dbReference>
<accession>A0ABY8QYN8</accession>
<evidence type="ECO:0000259" key="7">
    <source>
        <dbReference type="Pfam" id="PF06271"/>
    </source>
</evidence>
<dbReference type="Proteomes" id="UP001209083">
    <property type="component" value="Chromosome"/>
</dbReference>
<evidence type="ECO:0000256" key="6">
    <source>
        <dbReference type="SAM" id="Phobius"/>
    </source>
</evidence>
<dbReference type="PIRSF" id="PIRSF021697">
    <property type="entry name" value="UCP021697"/>
    <property type="match status" value="1"/>
</dbReference>
<dbReference type="EMBL" id="CP090958">
    <property type="protein sequence ID" value="WGW13484.1"/>
    <property type="molecule type" value="Genomic_DNA"/>
</dbReference>
<sequence length="146" mass="16124">MVDRRDIGTWIEGTPTPGEPVRWPGERLGRPENGSGSMARFGRRLIALIIDWGLAFLIAKFAFDSNQWAILGIFAAEQILLVGTLGYSIGHRILGLRVIRLDGRWPGPLWAFVRTVLLCLVIPAGIWDADQRGLHDKAAGTALVRI</sequence>
<dbReference type="PANTHER" id="PTHR36115">
    <property type="entry name" value="PROLINE-RICH ANTIGEN HOMOLOG-RELATED"/>
    <property type="match status" value="1"/>
</dbReference>
<protein>
    <submittedName>
        <fullName evidence="8">RDD family protein</fullName>
    </submittedName>
</protein>
<keyword evidence="3 6" id="KW-0812">Transmembrane</keyword>
<evidence type="ECO:0000256" key="2">
    <source>
        <dbReference type="ARBA" id="ARBA00022475"/>
    </source>
</evidence>
<feature type="transmembrane region" description="Helical" evidence="6">
    <location>
        <begin position="69"/>
        <end position="89"/>
    </location>
</feature>
<gene>
    <name evidence="8" type="ORF">LWF01_06930</name>
</gene>
<dbReference type="PANTHER" id="PTHR36115:SF6">
    <property type="entry name" value="PROLINE-RICH ANTIGEN HOMOLOG"/>
    <property type="match status" value="1"/>
</dbReference>
<keyword evidence="2" id="KW-1003">Cell membrane</keyword>
<dbReference type="InterPro" id="IPR051791">
    <property type="entry name" value="Pra-immunoreactive"/>
</dbReference>
<proteinExistence type="predicted"/>
<name>A0ABY8QYN8_9MICO</name>
<keyword evidence="9" id="KW-1185">Reference proteome</keyword>
<evidence type="ECO:0000256" key="4">
    <source>
        <dbReference type="ARBA" id="ARBA00022989"/>
    </source>
</evidence>
<dbReference type="RefSeq" id="WP_349640306.1">
    <property type="nucleotide sequence ID" value="NZ_CP090958.1"/>
</dbReference>
<reference evidence="8 9" key="1">
    <citation type="submission" date="2023-05" db="EMBL/GenBank/DDBJ databases">
        <title>Lithophilousrod everest ZFBP1038 complete genpme.</title>
        <authorList>
            <person name="Tian M."/>
        </authorList>
    </citation>
    <scope>NUCLEOTIDE SEQUENCE [LARGE SCALE GENOMIC DNA]</scope>
    <source>
        <strain evidence="8 9">ZFBP1038</strain>
    </source>
</reference>
<keyword evidence="5 6" id="KW-0472">Membrane</keyword>
<evidence type="ECO:0000256" key="5">
    <source>
        <dbReference type="ARBA" id="ARBA00023136"/>
    </source>
</evidence>
<dbReference type="InterPro" id="IPR010432">
    <property type="entry name" value="RDD"/>
</dbReference>
<organism evidence="8 9">
    <name type="scientific">Saxibacter everestensis</name>
    <dbReference type="NCBI Taxonomy" id="2909229"/>
    <lineage>
        <taxon>Bacteria</taxon>
        <taxon>Bacillati</taxon>
        <taxon>Actinomycetota</taxon>
        <taxon>Actinomycetes</taxon>
        <taxon>Micrococcales</taxon>
        <taxon>Brevibacteriaceae</taxon>
        <taxon>Saxibacter</taxon>
    </lineage>
</organism>
<evidence type="ECO:0000256" key="1">
    <source>
        <dbReference type="ARBA" id="ARBA00004651"/>
    </source>
</evidence>
<dbReference type="Pfam" id="PF06271">
    <property type="entry name" value="RDD"/>
    <property type="match status" value="1"/>
</dbReference>
<evidence type="ECO:0000313" key="8">
    <source>
        <dbReference type="EMBL" id="WGW13484.1"/>
    </source>
</evidence>